<accession>A0A9J6GYG1</accession>
<evidence type="ECO:0000313" key="2">
    <source>
        <dbReference type="Proteomes" id="UP000821853"/>
    </source>
</evidence>
<dbReference type="AlphaFoldDB" id="A0A9J6GYG1"/>
<proteinExistence type="predicted"/>
<sequence>MKLAYKTVNGHVYVRPIQIAYQLDGCASTTPPKIAFSRLNPNNFQNVKANYGFNLFSTKVLRLDFFEQRPHYEVLRYRRPTVDHLDEKLISVMISRVPSATTE</sequence>
<name>A0A9J6GYG1_HAELO</name>
<keyword evidence="2" id="KW-1185">Reference proteome</keyword>
<dbReference type="EMBL" id="JABSTR010000010">
    <property type="protein sequence ID" value="KAH9379463.1"/>
    <property type="molecule type" value="Genomic_DNA"/>
</dbReference>
<dbReference type="VEuPathDB" id="VectorBase:HLOH_044832"/>
<protein>
    <submittedName>
        <fullName evidence="1">Uncharacterized protein</fullName>
    </submittedName>
</protein>
<reference evidence="1 2" key="1">
    <citation type="journal article" date="2020" name="Cell">
        <title>Large-Scale Comparative Analyses of Tick Genomes Elucidate Their Genetic Diversity and Vector Capacities.</title>
        <authorList>
            <consortium name="Tick Genome and Microbiome Consortium (TIGMIC)"/>
            <person name="Jia N."/>
            <person name="Wang J."/>
            <person name="Shi W."/>
            <person name="Du L."/>
            <person name="Sun Y."/>
            <person name="Zhan W."/>
            <person name="Jiang J.F."/>
            <person name="Wang Q."/>
            <person name="Zhang B."/>
            <person name="Ji P."/>
            <person name="Bell-Sakyi L."/>
            <person name="Cui X.M."/>
            <person name="Yuan T.T."/>
            <person name="Jiang B.G."/>
            <person name="Yang W.F."/>
            <person name="Lam T.T."/>
            <person name="Chang Q.C."/>
            <person name="Ding S.J."/>
            <person name="Wang X.J."/>
            <person name="Zhu J.G."/>
            <person name="Ruan X.D."/>
            <person name="Zhao L."/>
            <person name="Wei J.T."/>
            <person name="Ye R.Z."/>
            <person name="Que T.C."/>
            <person name="Du C.H."/>
            <person name="Zhou Y.H."/>
            <person name="Cheng J.X."/>
            <person name="Dai P.F."/>
            <person name="Guo W.B."/>
            <person name="Han X.H."/>
            <person name="Huang E.J."/>
            <person name="Li L.F."/>
            <person name="Wei W."/>
            <person name="Gao Y.C."/>
            <person name="Liu J.Z."/>
            <person name="Shao H.Z."/>
            <person name="Wang X."/>
            <person name="Wang C.C."/>
            <person name="Yang T.C."/>
            <person name="Huo Q.B."/>
            <person name="Li W."/>
            <person name="Chen H.Y."/>
            <person name="Chen S.E."/>
            <person name="Zhou L.G."/>
            <person name="Ni X.B."/>
            <person name="Tian J.H."/>
            <person name="Sheng Y."/>
            <person name="Liu T."/>
            <person name="Pan Y.S."/>
            <person name="Xia L.Y."/>
            <person name="Li J."/>
            <person name="Zhao F."/>
            <person name="Cao W.C."/>
        </authorList>
    </citation>
    <scope>NUCLEOTIDE SEQUENCE [LARGE SCALE GENOMIC DNA]</scope>
    <source>
        <strain evidence="1">HaeL-2018</strain>
    </source>
</reference>
<evidence type="ECO:0000313" key="1">
    <source>
        <dbReference type="EMBL" id="KAH9379463.1"/>
    </source>
</evidence>
<organism evidence="1 2">
    <name type="scientific">Haemaphysalis longicornis</name>
    <name type="common">Bush tick</name>
    <dbReference type="NCBI Taxonomy" id="44386"/>
    <lineage>
        <taxon>Eukaryota</taxon>
        <taxon>Metazoa</taxon>
        <taxon>Ecdysozoa</taxon>
        <taxon>Arthropoda</taxon>
        <taxon>Chelicerata</taxon>
        <taxon>Arachnida</taxon>
        <taxon>Acari</taxon>
        <taxon>Parasitiformes</taxon>
        <taxon>Ixodida</taxon>
        <taxon>Ixodoidea</taxon>
        <taxon>Ixodidae</taxon>
        <taxon>Haemaphysalinae</taxon>
        <taxon>Haemaphysalis</taxon>
    </lineage>
</organism>
<gene>
    <name evidence="1" type="ORF">HPB48_021937</name>
</gene>
<dbReference type="Proteomes" id="UP000821853">
    <property type="component" value="Chromosome 8"/>
</dbReference>
<comment type="caution">
    <text evidence="1">The sequence shown here is derived from an EMBL/GenBank/DDBJ whole genome shotgun (WGS) entry which is preliminary data.</text>
</comment>